<feature type="region of interest" description="Disordered" evidence="3">
    <location>
        <begin position="1"/>
        <end position="24"/>
    </location>
</feature>
<proteinExistence type="predicted"/>
<sequence>MDPSSPATTGSPGHENIAFTPDHEKFRRFSPRILGLSPSISIHSNGVGDEDFDSPSSKRSMEYDNFGPPLLNVTSFAEPNEFATEMVAGPMPAGPPGFFDLRSSHRPLQIDFTTTSESPTPTLRIENIRNVTASVLFKIFHEEGDIQEFHTGLLEQRGILVVTFAQLVDALVTFVKIKDGGQWSVNYSTQGSSFLVGNYHIQNQVICTVMSGLSSRNLVPSLYESVAALGELVDFAVIQQSPRPAFRFTFEDHHAATSVAAMLDGQYTKCFKVEIATNEMAPPPMDQNIPAGIIVTSEVEDQGIWSPRPRYGAQMSNQVSPLTSLGCVWRPTSRTSSEKSQLSPFSHVWDNNFSASPTSSRGFLSPGSPSFRSHSSVGSVDSRDSFRNVSPSPSYEPKRPSHLAVPGKNVINLERIAIGSDTRTTVMLRNIPNKVDQETLKEYIDETSRGLYNFLYLRIDLDFRNICNVGYAFINFLDPLDIIEFVKAKSGTRWNKFNSEKVLDVTYANIQGIDQLIEKFRNSSVMDQDPAYRPKLFHSSGPLAGMEAEFPPPNNILKKCRSVTAAQQIGLFAPKTSPAHTKSSWRKKE</sequence>
<dbReference type="InterPro" id="IPR034862">
    <property type="entry name" value="Fungal_Mei2-like_RRM3"/>
</dbReference>
<evidence type="ECO:0000256" key="1">
    <source>
        <dbReference type="ARBA" id="ARBA00022884"/>
    </source>
</evidence>
<evidence type="ECO:0000313" key="6">
    <source>
        <dbReference type="Proteomes" id="UP000298138"/>
    </source>
</evidence>
<accession>A0A4S2MWQ9</accession>
<name>A0A4S2MWQ9_9PEZI</name>
<dbReference type="AlphaFoldDB" id="A0A4S2MWQ9"/>
<dbReference type="PANTHER" id="PTHR23189">
    <property type="entry name" value="RNA RECOGNITION MOTIF-CONTAINING"/>
    <property type="match status" value="1"/>
</dbReference>
<evidence type="ECO:0000259" key="4">
    <source>
        <dbReference type="PROSITE" id="PS50102"/>
    </source>
</evidence>
<evidence type="ECO:0000313" key="5">
    <source>
        <dbReference type="EMBL" id="TGZ81061.1"/>
    </source>
</evidence>
<protein>
    <recommendedName>
        <fullName evidence="4">RRM domain-containing protein</fullName>
    </recommendedName>
</protein>
<dbReference type="CDD" id="cd12532">
    <property type="entry name" value="RRM3_MEI2_fungi"/>
    <property type="match status" value="1"/>
</dbReference>
<feature type="compositionally biased region" description="Polar residues" evidence="3">
    <location>
        <begin position="1"/>
        <end position="11"/>
    </location>
</feature>
<dbReference type="PROSITE" id="PS50102">
    <property type="entry name" value="RRM"/>
    <property type="match status" value="1"/>
</dbReference>
<dbReference type="GO" id="GO:0003723">
    <property type="term" value="F:RNA binding"/>
    <property type="evidence" value="ECO:0007669"/>
    <property type="project" value="UniProtKB-UniRule"/>
</dbReference>
<dbReference type="Proteomes" id="UP000298138">
    <property type="component" value="Unassembled WGS sequence"/>
</dbReference>
<dbReference type="InterPro" id="IPR007201">
    <property type="entry name" value="Mei2-like_Rrm_C"/>
</dbReference>
<dbReference type="InParanoid" id="A0A4S2MWQ9"/>
<feature type="compositionally biased region" description="Low complexity" evidence="3">
    <location>
        <begin position="365"/>
        <end position="380"/>
    </location>
</feature>
<dbReference type="Pfam" id="PF04059">
    <property type="entry name" value="RRM_2"/>
    <property type="match status" value="1"/>
</dbReference>
<evidence type="ECO:0000256" key="2">
    <source>
        <dbReference type="PROSITE-ProRule" id="PRU00176"/>
    </source>
</evidence>
<keyword evidence="1 2" id="KW-0694">RNA-binding</keyword>
<dbReference type="EMBL" id="ML220121">
    <property type="protein sequence ID" value="TGZ81061.1"/>
    <property type="molecule type" value="Genomic_DNA"/>
</dbReference>
<reference evidence="5 6" key="1">
    <citation type="submission" date="2019-04" db="EMBL/GenBank/DDBJ databases">
        <title>Comparative genomics and transcriptomics to analyze fruiting body development in filamentous ascomycetes.</title>
        <authorList>
            <consortium name="DOE Joint Genome Institute"/>
            <person name="Lutkenhaus R."/>
            <person name="Traeger S."/>
            <person name="Breuer J."/>
            <person name="Kuo A."/>
            <person name="Lipzen A."/>
            <person name="Pangilinan J."/>
            <person name="Dilworth D."/>
            <person name="Sandor L."/>
            <person name="Poggeler S."/>
            <person name="Barry K."/>
            <person name="Grigoriev I.V."/>
            <person name="Nowrousian M."/>
        </authorList>
    </citation>
    <scope>NUCLEOTIDE SEQUENCE [LARGE SCALE GENOMIC DNA]</scope>
    <source>
        <strain evidence="5 6">CBS 389.68</strain>
    </source>
</reference>
<gene>
    <name evidence="5" type="ORF">EX30DRAFT_36255</name>
</gene>
<dbReference type="InterPro" id="IPR000504">
    <property type="entry name" value="RRM_dom"/>
</dbReference>
<keyword evidence="6" id="KW-1185">Reference proteome</keyword>
<feature type="region of interest" description="Disordered" evidence="3">
    <location>
        <begin position="359"/>
        <end position="402"/>
    </location>
</feature>
<dbReference type="OrthoDB" id="417481at2759"/>
<organism evidence="5 6">
    <name type="scientific">Ascodesmis nigricans</name>
    <dbReference type="NCBI Taxonomy" id="341454"/>
    <lineage>
        <taxon>Eukaryota</taxon>
        <taxon>Fungi</taxon>
        <taxon>Dikarya</taxon>
        <taxon>Ascomycota</taxon>
        <taxon>Pezizomycotina</taxon>
        <taxon>Pezizomycetes</taxon>
        <taxon>Pezizales</taxon>
        <taxon>Ascodesmidaceae</taxon>
        <taxon>Ascodesmis</taxon>
    </lineage>
</organism>
<evidence type="ECO:0000256" key="3">
    <source>
        <dbReference type="SAM" id="MobiDB-lite"/>
    </source>
</evidence>
<dbReference type="InterPro" id="IPR035979">
    <property type="entry name" value="RBD_domain_sf"/>
</dbReference>
<feature type="domain" description="RRM" evidence="4">
    <location>
        <begin position="424"/>
        <end position="510"/>
    </location>
</feature>
<dbReference type="SUPFAM" id="SSF54928">
    <property type="entry name" value="RNA-binding domain, RBD"/>
    <property type="match status" value="1"/>
</dbReference>
<dbReference type="STRING" id="341454.A0A4S2MWQ9"/>